<protein>
    <submittedName>
        <fullName evidence="2">CutA1 divalent ion tolerance protein</fullName>
    </submittedName>
</protein>
<sequence>MVFVYITCASSEEAKKLAKILLEKKSAGCVNIFPIQSMYPENGSLKEVNEYTIIVKTIDSRVQAVEDIVRANHSYKSPFIGTLSLSRLNREYKEWLTAVLA</sequence>
<proteinExistence type="inferred from homology"/>
<comment type="caution">
    <text evidence="2">The sequence shown here is derived from an EMBL/GenBank/DDBJ whole genome shotgun (WGS) entry which is preliminary data.</text>
</comment>
<dbReference type="PANTHER" id="PTHR23419">
    <property type="entry name" value="DIVALENT CATION TOLERANCE CUTA-RELATED"/>
    <property type="match status" value="1"/>
</dbReference>
<comment type="similarity">
    <text evidence="1">Belongs to the CutA family.</text>
</comment>
<evidence type="ECO:0000256" key="1">
    <source>
        <dbReference type="ARBA" id="ARBA00010169"/>
    </source>
</evidence>
<dbReference type="Proteomes" id="UP000034020">
    <property type="component" value="Unassembled WGS sequence"/>
</dbReference>
<dbReference type="Gene3D" id="3.30.70.120">
    <property type="match status" value="1"/>
</dbReference>
<evidence type="ECO:0000313" key="2">
    <source>
        <dbReference type="EMBL" id="KKU16637.1"/>
    </source>
</evidence>
<organism evidence="2 3">
    <name type="scientific">Candidatus Giovannonibacteria bacterium GW2011_GWB1_45_9b</name>
    <dbReference type="NCBI Taxonomy" id="1618653"/>
    <lineage>
        <taxon>Bacteria</taxon>
        <taxon>Candidatus Giovannoniibacteriota</taxon>
    </lineage>
</organism>
<dbReference type="InterPro" id="IPR004323">
    <property type="entry name" value="Ion_tolerance_CutA"/>
</dbReference>
<accession>A0A0G1N8M8</accession>
<dbReference type="GO" id="GO:0005507">
    <property type="term" value="F:copper ion binding"/>
    <property type="evidence" value="ECO:0007669"/>
    <property type="project" value="TreeGrafter"/>
</dbReference>
<dbReference type="GO" id="GO:0010038">
    <property type="term" value="P:response to metal ion"/>
    <property type="evidence" value="ECO:0007669"/>
    <property type="project" value="InterPro"/>
</dbReference>
<reference evidence="2 3" key="1">
    <citation type="journal article" date="2015" name="Nature">
        <title>rRNA introns, odd ribosomes, and small enigmatic genomes across a large radiation of phyla.</title>
        <authorList>
            <person name="Brown C.T."/>
            <person name="Hug L.A."/>
            <person name="Thomas B.C."/>
            <person name="Sharon I."/>
            <person name="Castelle C.J."/>
            <person name="Singh A."/>
            <person name="Wilkins M.J."/>
            <person name="Williams K.H."/>
            <person name="Banfield J.F."/>
        </authorList>
    </citation>
    <scope>NUCLEOTIDE SEQUENCE [LARGE SCALE GENOMIC DNA]</scope>
</reference>
<dbReference type="PANTHER" id="PTHR23419:SF8">
    <property type="entry name" value="FI09726P"/>
    <property type="match status" value="1"/>
</dbReference>
<dbReference type="EMBL" id="LCLL01000005">
    <property type="protein sequence ID" value="KKU16637.1"/>
    <property type="molecule type" value="Genomic_DNA"/>
</dbReference>
<evidence type="ECO:0000313" key="3">
    <source>
        <dbReference type="Proteomes" id="UP000034020"/>
    </source>
</evidence>
<name>A0A0G1N8M8_9BACT</name>
<dbReference type="InterPro" id="IPR011322">
    <property type="entry name" value="N-reg_PII-like_a/b"/>
</dbReference>
<dbReference type="InterPro" id="IPR015867">
    <property type="entry name" value="N-reg_PII/ATP_PRibTrfase_C"/>
</dbReference>
<dbReference type="AlphaFoldDB" id="A0A0G1N8M8"/>
<dbReference type="SUPFAM" id="SSF54913">
    <property type="entry name" value="GlnB-like"/>
    <property type="match status" value="1"/>
</dbReference>
<dbReference type="Pfam" id="PF03091">
    <property type="entry name" value="CutA1"/>
    <property type="match status" value="1"/>
</dbReference>
<gene>
    <name evidence="2" type="ORF">UX24_C0005G0001</name>
</gene>